<feature type="domain" description="Reverse transcriptase" evidence="4">
    <location>
        <begin position="276"/>
        <end position="420"/>
    </location>
</feature>
<dbReference type="Gene3D" id="3.30.70.270">
    <property type="match status" value="1"/>
</dbReference>
<keyword evidence="3" id="KW-0175">Coiled coil</keyword>
<accession>A0A8A3P2L7</accession>
<evidence type="ECO:0000256" key="3">
    <source>
        <dbReference type="SAM" id="Coils"/>
    </source>
</evidence>
<keyword evidence="1" id="KW-0689">Ribosomal protein</keyword>
<evidence type="ECO:0000256" key="2">
    <source>
        <dbReference type="ARBA" id="ARBA00023274"/>
    </source>
</evidence>
<dbReference type="Gene3D" id="3.10.10.10">
    <property type="entry name" value="HIV Type 1 Reverse Transcriptase, subunit A, domain 1"/>
    <property type="match status" value="1"/>
</dbReference>
<dbReference type="PROSITE" id="PS00055">
    <property type="entry name" value="RIBOSOMAL_S12"/>
    <property type="match status" value="1"/>
</dbReference>
<dbReference type="GO" id="GO:0006412">
    <property type="term" value="P:translation"/>
    <property type="evidence" value="ECO:0007669"/>
    <property type="project" value="InterPro"/>
</dbReference>
<feature type="coiled-coil region" evidence="3">
    <location>
        <begin position="167"/>
        <end position="194"/>
    </location>
</feature>
<dbReference type="InterPro" id="IPR043502">
    <property type="entry name" value="DNA/RNA_pol_sf"/>
</dbReference>
<dbReference type="AlphaFoldDB" id="A0A8A3P2L7"/>
<keyword evidence="6" id="KW-1185">Reference proteome</keyword>
<dbReference type="GO" id="GO:0003735">
    <property type="term" value="F:structural constituent of ribosome"/>
    <property type="evidence" value="ECO:0007669"/>
    <property type="project" value="InterPro"/>
</dbReference>
<dbReference type="InterPro" id="IPR053134">
    <property type="entry name" value="RNA-dir_DNA_polymerase"/>
</dbReference>
<proteinExistence type="predicted"/>
<gene>
    <name evidence="5" type="ORF">DSL72_000308</name>
</gene>
<dbReference type="InterPro" id="IPR006032">
    <property type="entry name" value="Ribosomal_uS12"/>
</dbReference>
<dbReference type="CDD" id="cd01647">
    <property type="entry name" value="RT_LTR"/>
    <property type="match status" value="1"/>
</dbReference>
<evidence type="ECO:0000313" key="5">
    <source>
        <dbReference type="EMBL" id="QSZ30750.1"/>
    </source>
</evidence>
<organism evidence="5 6">
    <name type="scientific">Monilinia vaccinii-corymbosi</name>
    <dbReference type="NCBI Taxonomy" id="61207"/>
    <lineage>
        <taxon>Eukaryota</taxon>
        <taxon>Fungi</taxon>
        <taxon>Dikarya</taxon>
        <taxon>Ascomycota</taxon>
        <taxon>Pezizomycotina</taxon>
        <taxon>Leotiomycetes</taxon>
        <taxon>Helotiales</taxon>
        <taxon>Sclerotiniaceae</taxon>
        <taxon>Monilinia</taxon>
    </lineage>
</organism>
<dbReference type="Proteomes" id="UP000672032">
    <property type="component" value="Chromosome 2"/>
</dbReference>
<dbReference type="SUPFAM" id="SSF56672">
    <property type="entry name" value="DNA/RNA polymerases"/>
    <property type="match status" value="1"/>
</dbReference>
<dbReference type="GO" id="GO:0005840">
    <property type="term" value="C:ribosome"/>
    <property type="evidence" value="ECO:0007669"/>
    <property type="project" value="UniProtKB-KW"/>
</dbReference>
<dbReference type="PANTHER" id="PTHR24559:SF444">
    <property type="entry name" value="REVERSE TRANSCRIPTASE DOMAIN-CONTAINING PROTEIN"/>
    <property type="match status" value="1"/>
</dbReference>
<evidence type="ECO:0000256" key="1">
    <source>
        <dbReference type="ARBA" id="ARBA00022980"/>
    </source>
</evidence>
<keyword evidence="2" id="KW-0687">Ribonucleoprotein</keyword>
<evidence type="ECO:0000259" key="4">
    <source>
        <dbReference type="PROSITE" id="PS50878"/>
    </source>
</evidence>
<dbReference type="GO" id="GO:1990904">
    <property type="term" value="C:ribonucleoprotein complex"/>
    <property type="evidence" value="ECO:0007669"/>
    <property type="project" value="UniProtKB-KW"/>
</dbReference>
<reference evidence="5" key="1">
    <citation type="submission" date="2020-10" db="EMBL/GenBank/DDBJ databases">
        <title>Genome Sequence of Monilinia vaccinii-corymbosi Sheds Light on Mummy Berry Disease Infection of Blueberry and Mating Type.</title>
        <authorList>
            <person name="Yow A.G."/>
            <person name="Zhang Y."/>
            <person name="Bansal K."/>
            <person name="Eacker S.M."/>
            <person name="Sullivan S."/>
            <person name="Liachko I."/>
            <person name="Cubeta M.A."/>
            <person name="Rollins J.A."/>
            <person name="Ashrafi H."/>
        </authorList>
    </citation>
    <scope>NUCLEOTIDE SEQUENCE</scope>
    <source>
        <strain evidence="5">RL-1</strain>
    </source>
</reference>
<protein>
    <recommendedName>
        <fullName evidence="4">Reverse transcriptase domain-containing protein</fullName>
    </recommendedName>
</protein>
<dbReference type="Pfam" id="PF00078">
    <property type="entry name" value="RVT_1"/>
    <property type="match status" value="1"/>
</dbReference>
<dbReference type="OrthoDB" id="3561867at2759"/>
<dbReference type="InterPro" id="IPR043128">
    <property type="entry name" value="Rev_trsase/Diguanyl_cyclase"/>
</dbReference>
<dbReference type="EMBL" id="CP063406">
    <property type="protein sequence ID" value="QSZ30750.1"/>
    <property type="molecule type" value="Genomic_DNA"/>
</dbReference>
<name>A0A8A3P2L7_9HELO</name>
<dbReference type="PANTHER" id="PTHR24559">
    <property type="entry name" value="TRANSPOSON TY3-I GAG-POL POLYPROTEIN"/>
    <property type="match status" value="1"/>
</dbReference>
<dbReference type="PROSITE" id="PS50878">
    <property type="entry name" value="RT_POL"/>
    <property type="match status" value="1"/>
</dbReference>
<evidence type="ECO:0000313" key="6">
    <source>
        <dbReference type="Proteomes" id="UP000672032"/>
    </source>
</evidence>
<dbReference type="InterPro" id="IPR000477">
    <property type="entry name" value="RT_dom"/>
</dbReference>
<sequence length="420" mass="48484">MRFLDLTKLMGGQAMTLPCILSKNGYSFRSSALLDSGANGYAFIDTILLILLFHLFKLRYQLFENSIDVKGYNSAQGRAITHYTFLNLSINGREQSFVPFLIIDLGSYSIILELKKLYIIKPTELYKSLLCLLSDIVDIYALTLAQFELSCKRYKHDELFTATLADFEAAVQERQQEENKKDQLLAVINAYQHTGSHTRLNNILAAADKEPPIPPAYQAFHKAFSKDESNVLPPHRPYNYKIILEGEEEKALRSSPLYKISLEQLEVVKEYFTNNLAKGFIKPSQAPYAALVLFVRKPNSALRFCIDFRLLNSFTRKNRYPFLLIDETLIRLAGAKIYTKLDIRQAFHRIRMDSASEEYTTFRTRYGSYKCKVLLFGLTNSLTTYQKYMNNVLFDYLDVFCIAYLDDILIYSENKEDHET</sequence>